<evidence type="ECO:0000256" key="1">
    <source>
        <dbReference type="ARBA" id="ARBA00010876"/>
    </source>
</evidence>
<feature type="domain" description="Pseudouridine synthase RsuA/RluA-like" evidence="3">
    <location>
        <begin position="1"/>
        <end position="88"/>
    </location>
</feature>
<comment type="similarity">
    <text evidence="1">Belongs to the pseudouridine synthase RluA family.</text>
</comment>
<organism evidence="4">
    <name type="scientific">bioreactor metagenome</name>
    <dbReference type="NCBI Taxonomy" id="1076179"/>
    <lineage>
        <taxon>unclassified sequences</taxon>
        <taxon>metagenomes</taxon>
        <taxon>ecological metagenomes</taxon>
    </lineage>
</organism>
<dbReference type="AlphaFoldDB" id="A0A645AKS3"/>
<name>A0A645AKS3_9ZZZZ</name>
<dbReference type="GO" id="GO:0003723">
    <property type="term" value="F:RNA binding"/>
    <property type="evidence" value="ECO:0007669"/>
    <property type="project" value="InterPro"/>
</dbReference>
<dbReference type="InterPro" id="IPR020103">
    <property type="entry name" value="PsdUridine_synth_cat_dom_sf"/>
</dbReference>
<gene>
    <name evidence="4" type="ORF">SDC9_99665</name>
</gene>
<reference evidence="4" key="1">
    <citation type="submission" date="2019-08" db="EMBL/GenBank/DDBJ databases">
        <authorList>
            <person name="Kucharzyk K."/>
            <person name="Murdoch R.W."/>
            <person name="Higgins S."/>
            <person name="Loffler F."/>
        </authorList>
    </citation>
    <scope>NUCLEOTIDE SEQUENCE</scope>
</reference>
<dbReference type="GO" id="GO:0001522">
    <property type="term" value="P:pseudouridine synthesis"/>
    <property type="evidence" value="ECO:0007669"/>
    <property type="project" value="InterPro"/>
</dbReference>
<dbReference type="PANTHER" id="PTHR21600:SF83">
    <property type="entry name" value="PSEUDOURIDYLATE SYNTHASE RPUSD4, MITOCHONDRIAL"/>
    <property type="match status" value="1"/>
</dbReference>
<accession>A0A645AKS3</accession>
<dbReference type="Pfam" id="PF00849">
    <property type="entry name" value="PseudoU_synth_2"/>
    <property type="match status" value="1"/>
</dbReference>
<dbReference type="SUPFAM" id="SSF55120">
    <property type="entry name" value="Pseudouridine synthase"/>
    <property type="match status" value="1"/>
</dbReference>
<evidence type="ECO:0000256" key="2">
    <source>
        <dbReference type="ARBA" id="ARBA00023235"/>
    </source>
</evidence>
<dbReference type="InterPro" id="IPR050188">
    <property type="entry name" value="RluA_PseudoU_synthase"/>
</dbReference>
<dbReference type="EMBL" id="VSSQ01014082">
    <property type="protein sequence ID" value="MPM52901.1"/>
    <property type="molecule type" value="Genomic_DNA"/>
</dbReference>
<dbReference type="InterPro" id="IPR006145">
    <property type="entry name" value="PsdUridine_synth_RsuA/RluA"/>
</dbReference>
<evidence type="ECO:0000259" key="3">
    <source>
        <dbReference type="Pfam" id="PF00849"/>
    </source>
</evidence>
<evidence type="ECO:0000313" key="4">
    <source>
        <dbReference type="EMBL" id="MPM52901.1"/>
    </source>
</evidence>
<dbReference type="Gene3D" id="3.30.2350.10">
    <property type="entry name" value="Pseudouridine synthase"/>
    <property type="match status" value="1"/>
</dbReference>
<keyword evidence="2" id="KW-0413">Isomerase</keyword>
<dbReference type="CDD" id="cd02869">
    <property type="entry name" value="PseudoU_synth_RluA_like"/>
    <property type="match status" value="1"/>
</dbReference>
<sequence length="162" mass="18599">MNELFRDGDIEKRYWAVVATKPEPQAGELKHYLVRNEEKNRSFAYDIQKQGSKEARLQYKLIASSDRYHLLEILLLTGRHHQIRCQLSKIGCSIKGDLKYGSPRSNPDGGISLHARSIRFVHPVKKIEIFVEAPVPDDNLWKALTQTLWADMSRPDISSSLI</sequence>
<protein>
    <recommendedName>
        <fullName evidence="3">Pseudouridine synthase RsuA/RluA-like domain-containing protein</fullName>
    </recommendedName>
</protein>
<comment type="caution">
    <text evidence="4">The sequence shown here is derived from an EMBL/GenBank/DDBJ whole genome shotgun (WGS) entry which is preliminary data.</text>
</comment>
<dbReference type="GO" id="GO:0009982">
    <property type="term" value="F:pseudouridine synthase activity"/>
    <property type="evidence" value="ECO:0007669"/>
    <property type="project" value="InterPro"/>
</dbReference>
<proteinExistence type="inferred from homology"/>
<dbReference type="PANTHER" id="PTHR21600">
    <property type="entry name" value="MITOCHONDRIAL RNA PSEUDOURIDINE SYNTHASE"/>
    <property type="match status" value="1"/>
</dbReference>